<name>A0ABD0SUZ8_LOXSC</name>
<accession>A0ABD0SUZ8</accession>
<evidence type="ECO:0000313" key="2">
    <source>
        <dbReference type="EMBL" id="KAL0829579.1"/>
    </source>
</evidence>
<keyword evidence="4" id="KW-1185">Reference proteome</keyword>
<feature type="transmembrane region" description="Helical" evidence="1">
    <location>
        <begin position="35"/>
        <end position="57"/>
    </location>
</feature>
<proteinExistence type="predicted"/>
<dbReference type="Proteomes" id="UP001549921">
    <property type="component" value="Unassembled WGS sequence"/>
</dbReference>
<dbReference type="Proteomes" id="UP001549920">
    <property type="component" value="Unassembled WGS sequence"/>
</dbReference>
<evidence type="ECO:0000313" key="3">
    <source>
        <dbReference type="EMBL" id="KAL0879222.1"/>
    </source>
</evidence>
<dbReference type="AlphaFoldDB" id="A0ABD0SUZ8"/>
<dbReference type="EMBL" id="JBEDNZ010000014">
    <property type="protein sequence ID" value="KAL0829579.1"/>
    <property type="molecule type" value="Genomic_DNA"/>
</dbReference>
<feature type="transmembrane region" description="Helical" evidence="1">
    <location>
        <begin position="158"/>
        <end position="175"/>
    </location>
</feature>
<protein>
    <submittedName>
        <fullName evidence="2">Uncharacterized protein</fullName>
    </submittedName>
</protein>
<keyword evidence="1" id="KW-0812">Transmembrane</keyword>
<feature type="transmembrane region" description="Helical" evidence="1">
    <location>
        <begin position="90"/>
        <end position="113"/>
    </location>
</feature>
<evidence type="ECO:0000313" key="4">
    <source>
        <dbReference type="Proteomes" id="UP001549920"/>
    </source>
</evidence>
<dbReference type="EMBL" id="JBEUOH010000014">
    <property type="protein sequence ID" value="KAL0879222.1"/>
    <property type="molecule type" value="Genomic_DNA"/>
</dbReference>
<gene>
    <name evidence="3" type="ORF">ABMA27_003005</name>
    <name evidence="2" type="ORF">ABMA28_003090</name>
</gene>
<organism evidence="2 5">
    <name type="scientific">Loxostege sticticalis</name>
    <name type="common">Beet webworm moth</name>
    <dbReference type="NCBI Taxonomy" id="481309"/>
    <lineage>
        <taxon>Eukaryota</taxon>
        <taxon>Metazoa</taxon>
        <taxon>Ecdysozoa</taxon>
        <taxon>Arthropoda</taxon>
        <taxon>Hexapoda</taxon>
        <taxon>Insecta</taxon>
        <taxon>Pterygota</taxon>
        <taxon>Neoptera</taxon>
        <taxon>Endopterygota</taxon>
        <taxon>Lepidoptera</taxon>
        <taxon>Glossata</taxon>
        <taxon>Ditrysia</taxon>
        <taxon>Pyraloidea</taxon>
        <taxon>Crambidae</taxon>
        <taxon>Pyraustinae</taxon>
        <taxon>Loxostege</taxon>
    </lineage>
</organism>
<evidence type="ECO:0000256" key="1">
    <source>
        <dbReference type="SAM" id="Phobius"/>
    </source>
</evidence>
<keyword evidence="1" id="KW-0472">Membrane</keyword>
<comment type="caution">
    <text evidence="2">The sequence shown here is derived from an EMBL/GenBank/DDBJ whole genome shotgun (WGS) entry which is preliminary data.</text>
</comment>
<evidence type="ECO:0000313" key="5">
    <source>
        <dbReference type="Proteomes" id="UP001549921"/>
    </source>
</evidence>
<reference evidence="4 5" key="1">
    <citation type="submission" date="2024-06" db="EMBL/GenBank/DDBJ databases">
        <title>A chromosome-level genome assembly of beet webworm, Loxostege sticticalis.</title>
        <authorList>
            <person name="Zhang Y."/>
        </authorList>
    </citation>
    <scope>NUCLEOTIDE SEQUENCE [LARGE SCALE GENOMIC DNA]</scope>
    <source>
        <strain evidence="3">AQ026</strain>
        <strain evidence="2">AQ028</strain>
        <tissue evidence="2">Male pupae</tissue>
        <tissue evidence="3">Whole body</tissue>
    </source>
</reference>
<keyword evidence="1" id="KW-1133">Transmembrane helix</keyword>
<sequence>MTATVPYHEMSSTEPLFKKCCGCVPLRIGCFILGYLNLVLNTFHTLALLTLTTYIGITTHGFDHFDSRPRELSIKSPEVESVERPFLNQIGLLLLVILCANVAWLIVNVACLVGLHKRRPGPIRVYVAFATARLMLSLAGFIYLVMTATANTQAVVSHSIDLGLTAYFIIVYYVYAVQLERDEGEVLEVTQGPPVSDIAFIIPPKIDKETLVA</sequence>
<feature type="transmembrane region" description="Helical" evidence="1">
    <location>
        <begin position="125"/>
        <end position="146"/>
    </location>
</feature>